<dbReference type="Gene3D" id="3.30.300.30">
    <property type="match status" value="1"/>
</dbReference>
<dbReference type="Pfam" id="PF13193">
    <property type="entry name" value="AMP-binding_C"/>
    <property type="match status" value="1"/>
</dbReference>
<evidence type="ECO:0000256" key="1">
    <source>
        <dbReference type="ARBA" id="ARBA00006432"/>
    </source>
</evidence>
<keyword evidence="2" id="KW-0436">Ligase</keyword>
<sequence length="553" mass="62779">MALIDMTIPDYFDIIAEKYAENLAVIYHHEKIYLTYKQFKKIVEDAAKGFLAIGIQKGEHVAVWATNKLEYLVSIFALSKIGAVLVTVNTNYKIYELEYLLKQSDSSTLIFIEGFKDSNYLEIIKKLNPQLENCEKGKLENPNLPYLKRLIFIGKESHRGMYTWNEVVDLGRRVSDADLYQRQKSLQPDEVINMQYTSGTTGFPKGVMLTHKNILNNGYAIAECMKLTHKDKLCIPVPFFHCFGLVLGITACVTKGATMVPLDHFNPLMVMETVHYERCTALHGVPTMFIAILQHPDFNKFDFSSLRTGIMAGAPCPIKVMREVVEKMNMKEITIAYGQTEASPVITQTRVDDPLEFRVSTVGRPLEGVEVKIVDINTKEEVPNGTIGEICARGYNIMKGYYKMPEATKQAIDQDGWLHTGDLGYIDQNGYLRITGRLKDMIIRGGENIYPREIEEFLYTHPAIKDVQVVGVPDKVYGEEIMAFVILKDGASVTEEEIKEYVRQNLSRHKTPKYVMFVDSFPTTANGKVQKYKLREMAIEMLNLHDAANIETA</sequence>
<dbReference type="FunFam" id="3.30.300.30:FF:000008">
    <property type="entry name" value="2,3-dihydroxybenzoate-AMP ligase"/>
    <property type="match status" value="1"/>
</dbReference>
<dbReference type="PANTHER" id="PTHR43201:SF5">
    <property type="entry name" value="MEDIUM-CHAIN ACYL-COA LIGASE ACSF2, MITOCHONDRIAL"/>
    <property type="match status" value="1"/>
</dbReference>
<feature type="domain" description="AMP-binding enzyme C-terminal" evidence="4">
    <location>
        <begin position="453"/>
        <end position="528"/>
    </location>
</feature>
<dbReference type="Gene3D" id="3.40.50.980">
    <property type="match status" value="2"/>
</dbReference>
<dbReference type="GO" id="GO:0006631">
    <property type="term" value="P:fatty acid metabolic process"/>
    <property type="evidence" value="ECO:0007669"/>
    <property type="project" value="TreeGrafter"/>
</dbReference>
<dbReference type="InterPro" id="IPR000873">
    <property type="entry name" value="AMP-dep_synth/lig_dom"/>
</dbReference>
<accession>A0A3T0D7A6</accession>
<dbReference type="InterPro" id="IPR045851">
    <property type="entry name" value="AMP-bd_C_sf"/>
</dbReference>
<dbReference type="KEGG" id="ccha:ELD05_10220"/>
<name>A0A3T0D7A6_9FIRM</name>
<evidence type="ECO:0000259" key="4">
    <source>
        <dbReference type="Pfam" id="PF13193"/>
    </source>
</evidence>
<comment type="similarity">
    <text evidence="1">Belongs to the ATP-dependent AMP-binding enzyme family.</text>
</comment>
<dbReference type="EMBL" id="CP034791">
    <property type="protein sequence ID" value="AZT90987.1"/>
    <property type="molecule type" value="Genomic_DNA"/>
</dbReference>
<dbReference type="InterPro" id="IPR020845">
    <property type="entry name" value="AMP-binding_CS"/>
</dbReference>
<dbReference type="PANTHER" id="PTHR43201">
    <property type="entry name" value="ACYL-COA SYNTHETASE"/>
    <property type="match status" value="1"/>
</dbReference>
<feature type="domain" description="AMP-dependent synthetase/ligase" evidence="3">
    <location>
        <begin position="15"/>
        <end position="402"/>
    </location>
</feature>
<reference evidence="5 6" key="1">
    <citation type="submission" date="2018-12" db="EMBL/GenBank/DDBJ databases">
        <title>Genome sequence from the cellulolytic species, Caldicellulosiruptor changbaiensis.</title>
        <authorList>
            <person name="Blumer-Schuette S.E."/>
            <person name="Mendoza C."/>
        </authorList>
    </citation>
    <scope>NUCLEOTIDE SEQUENCE [LARGE SCALE GENOMIC DNA]</scope>
    <source>
        <strain evidence="5 6">CBS-Z</strain>
    </source>
</reference>
<dbReference type="Gene3D" id="2.30.38.10">
    <property type="entry name" value="Luciferase, Domain 3"/>
    <property type="match status" value="1"/>
</dbReference>
<dbReference type="RefSeq" id="WP_127352350.1">
    <property type="nucleotide sequence ID" value="NZ_CP034791.1"/>
</dbReference>
<dbReference type="InterPro" id="IPR025110">
    <property type="entry name" value="AMP-bd_C"/>
</dbReference>
<dbReference type="GO" id="GO:0031956">
    <property type="term" value="F:medium-chain fatty acid-CoA ligase activity"/>
    <property type="evidence" value="ECO:0007669"/>
    <property type="project" value="TreeGrafter"/>
</dbReference>
<evidence type="ECO:0000313" key="5">
    <source>
        <dbReference type="EMBL" id="AZT90987.1"/>
    </source>
</evidence>
<organism evidence="5 6">
    <name type="scientific">Caldicellulosiruptor changbaiensis</name>
    <dbReference type="NCBI Taxonomy" id="1222016"/>
    <lineage>
        <taxon>Bacteria</taxon>
        <taxon>Bacillati</taxon>
        <taxon>Bacillota</taxon>
        <taxon>Bacillota incertae sedis</taxon>
        <taxon>Caldicellulosiruptorales</taxon>
        <taxon>Caldicellulosiruptoraceae</taxon>
        <taxon>Caldicellulosiruptor</taxon>
    </lineage>
</organism>
<dbReference type="Pfam" id="PF00501">
    <property type="entry name" value="AMP-binding"/>
    <property type="match status" value="1"/>
</dbReference>
<dbReference type="AlphaFoldDB" id="A0A3T0D7A6"/>
<dbReference type="Proteomes" id="UP000282930">
    <property type="component" value="Chromosome"/>
</dbReference>
<protein>
    <submittedName>
        <fullName evidence="5">AMP-binding protein</fullName>
    </submittedName>
</protein>
<keyword evidence="6" id="KW-1185">Reference proteome</keyword>
<dbReference type="SUPFAM" id="SSF56801">
    <property type="entry name" value="Acetyl-CoA synthetase-like"/>
    <property type="match status" value="1"/>
</dbReference>
<gene>
    <name evidence="5" type="ORF">ELD05_10220</name>
</gene>
<evidence type="ECO:0000256" key="2">
    <source>
        <dbReference type="ARBA" id="ARBA00022598"/>
    </source>
</evidence>
<dbReference type="CDD" id="cd05917">
    <property type="entry name" value="FACL_like_2"/>
    <property type="match status" value="1"/>
</dbReference>
<proteinExistence type="inferred from homology"/>
<dbReference type="PROSITE" id="PS00455">
    <property type="entry name" value="AMP_BINDING"/>
    <property type="match status" value="1"/>
</dbReference>
<dbReference type="FunFam" id="3.40.50.12780:FF:000003">
    <property type="entry name" value="Long-chain-fatty-acid--CoA ligase FadD"/>
    <property type="match status" value="1"/>
</dbReference>
<evidence type="ECO:0000313" key="6">
    <source>
        <dbReference type="Proteomes" id="UP000282930"/>
    </source>
</evidence>
<evidence type="ECO:0000259" key="3">
    <source>
        <dbReference type="Pfam" id="PF00501"/>
    </source>
</evidence>